<feature type="compositionally biased region" description="Basic and acidic residues" evidence="9">
    <location>
        <begin position="171"/>
        <end position="181"/>
    </location>
</feature>
<keyword evidence="11" id="KW-1185">Reference proteome</keyword>
<dbReference type="GO" id="GO:0006357">
    <property type="term" value="P:regulation of transcription by RNA polymerase II"/>
    <property type="evidence" value="ECO:0007669"/>
    <property type="project" value="InterPro"/>
</dbReference>
<feature type="non-terminal residue" evidence="10">
    <location>
        <position position="220"/>
    </location>
</feature>
<evidence type="ECO:0000313" key="11">
    <source>
        <dbReference type="Proteomes" id="UP000481861"/>
    </source>
</evidence>
<dbReference type="EMBL" id="JAADJZ010000003">
    <property type="protein sequence ID" value="KAF2876627.1"/>
    <property type="molecule type" value="Genomic_DNA"/>
</dbReference>
<evidence type="ECO:0000313" key="10">
    <source>
        <dbReference type="EMBL" id="KAF2876627.1"/>
    </source>
</evidence>
<proteinExistence type="inferred from homology"/>
<comment type="similarity">
    <text evidence="2 8">Belongs to the Mediator complex subunit 4 family.</text>
</comment>
<comment type="subcellular location">
    <subcellularLocation>
        <location evidence="1 8">Nucleus</location>
    </subcellularLocation>
</comment>
<dbReference type="GO" id="GO:0016592">
    <property type="term" value="C:mediator complex"/>
    <property type="evidence" value="ECO:0007669"/>
    <property type="project" value="InterPro"/>
</dbReference>
<dbReference type="Pfam" id="PF10018">
    <property type="entry name" value="Med4"/>
    <property type="match status" value="1"/>
</dbReference>
<feature type="compositionally biased region" description="Basic and acidic residues" evidence="9">
    <location>
        <begin position="131"/>
        <end position="149"/>
    </location>
</feature>
<reference evidence="10 11" key="1">
    <citation type="submission" date="2020-01" db="EMBL/GenBank/DDBJ databases">
        <authorList>
            <consortium name="DOE Joint Genome Institute"/>
            <person name="Haridas S."/>
            <person name="Albert R."/>
            <person name="Binder M."/>
            <person name="Bloem J."/>
            <person name="Labutti K."/>
            <person name="Salamov A."/>
            <person name="Andreopoulos B."/>
            <person name="Baker S.E."/>
            <person name="Barry K."/>
            <person name="Bills G."/>
            <person name="Bluhm B.H."/>
            <person name="Cannon C."/>
            <person name="Castanera R."/>
            <person name="Culley D.E."/>
            <person name="Daum C."/>
            <person name="Ezra D."/>
            <person name="Gonzalez J.B."/>
            <person name="Henrissat B."/>
            <person name="Kuo A."/>
            <person name="Liang C."/>
            <person name="Lipzen A."/>
            <person name="Lutzoni F."/>
            <person name="Magnuson J."/>
            <person name="Mondo S."/>
            <person name="Nolan M."/>
            <person name="Ohm R."/>
            <person name="Pangilinan J."/>
            <person name="Park H.-J.H."/>
            <person name="Ramirez L."/>
            <person name="Alfaro M."/>
            <person name="Sun H."/>
            <person name="Tritt A."/>
            <person name="Yoshinaga Y."/>
            <person name="Zwiers L.-H.L."/>
            <person name="Turgeon B.G."/>
            <person name="Goodwin S.B."/>
            <person name="Spatafora J.W."/>
            <person name="Crous P.W."/>
            <person name="Grigoriev I.V."/>
        </authorList>
    </citation>
    <scope>NUCLEOTIDE SEQUENCE [LARGE SCALE GENOMIC DNA]</scope>
    <source>
        <strain evidence="10 11">CBS 611.86</strain>
    </source>
</reference>
<feature type="region of interest" description="Disordered" evidence="9">
    <location>
        <begin position="162"/>
        <end position="181"/>
    </location>
</feature>
<dbReference type="AlphaFoldDB" id="A0A7C8INJ2"/>
<comment type="caution">
    <text evidence="10">The sequence shown here is derived from an EMBL/GenBank/DDBJ whole genome shotgun (WGS) entry which is preliminary data.</text>
</comment>
<comment type="subunit">
    <text evidence="8">Component of the Mediator complex.</text>
</comment>
<evidence type="ECO:0000256" key="2">
    <source>
        <dbReference type="ARBA" id="ARBA00009626"/>
    </source>
</evidence>
<keyword evidence="6 8" id="KW-0539">Nucleus</keyword>
<keyword evidence="4 8" id="KW-0805">Transcription regulation</keyword>
<feature type="region of interest" description="Disordered" evidence="9">
    <location>
        <begin position="131"/>
        <end position="152"/>
    </location>
</feature>
<dbReference type="OrthoDB" id="1929813at2759"/>
<dbReference type="InterPro" id="IPR019258">
    <property type="entry name" value="Mediator_Med4"/>
</dbReference>
<organism evidence="10 11">
    <name type="scientific">Massariosphaeria phaeospora</name>
    <dbReference type="NCBI Taxonomy" id="100035"/>
    <lineage>
        <taxon>Eukaryota</taxon>
        <taxon>Fungi</taxon>
        <taxon>Dikarya</taxon>
        <taxon>Ascomycota</taxon>
        <taxon>Pezizomycotina</taxon>
        <taxon>Dothideomycetes</taxon>
        <taxon>Pleosporomycetidae</taxon>
        <taxon>Pleosporales</taxon>
        <taxon>Pleosporales incertae sedis</taxon>
        <taxon>Massariosphaeria</taxon>
    </lineage>
</organism>
<evidence type="ECO:0000256" key="8">
    <source>
        <dbReference type="RuleBase" id="RU364141"/>
    </source>
</evidence>
<dbReference type="GO" id="GO:0003712">
    <property type="term" value="F:transcription coregulator activity"/>
    <property type="evidence" value="ECO:0007669"/>
    <property type="project" value="InterPro"/>
</dbReference>
<evidence type="ECO:0000256" key="4">
    <source>
        <dbReference type="ARBA" id="ARBA00023015"/>
    </source>
</evidence>
<dbReference type="Proteomes" id="UP000481861">
    <property type="component" value="Unassembled WGS sequence"/>
</dbReference>
<evidence type="ECO:0000256" key="1">
    <source>
        <dbReference type="ARBA" id="ARBA00004123"/>
    </source>
</evidence>
<evidence type="ECO:0000256" key="7">
    <source>
        <dbReference type="ARBA" id="ARBA00031257"/>
    </source>
</evidence>
<gene>
    <name evidence="8" type="primary">MED4</name>
    <name evidence="10" type="ORF">BDV95DRAFT_467432</name>
</gene>
<keyword evidence="8" id="KW-0010">Activator</keyword>
<accession>A0A7C8INJ2</accession>
<evidence type="ECO:0000256" key="6">
    <source>
        <dbReference type="ARBA" id="ARBA00023242"/>
    </source>
</evidence>
<name>A0A7C8INJ2_9PLEO</name>
<evidence type="ECO:0000256" key="3">
    <source>
        <dbReference type="ARBA" id="ARBA00020629"/>
    </source>
</evidence>
<keyword evidence="5 8" id="KW-0804">Transcription</keyword>
<evidence type="ECO:0000256" key="9">
    <source>
        <dbReference type="SAM" id="MobiDB-lite"/>
    </source>
</evidence>
<evidence type="ECO:0000256" key="5">
    <source>
        <dbReference type="ARBA" id="ARBA00023163"/>
    </source>
</evidence>
<comment type="function">
    <text evidence="8">Component of the Mediator complex, a coactivator involved in the regulated transcription of nearly all RNA polymerase II-dependent genes. Mediator functions as a bridge to convey information from gene-specific regulatory proteins to the basal RNA polymerase II transcription machinery. Mediator is recruited to promoters by direct interactions with regulatory proteins and serves as a scaffold for the assembly of a functional preinitiation complex with RNA polymerase II and the general transcription factors.</text>
</comment>
<sequence length="220" mass="24735">MDSTLQAQFQRLELALSTLVDSIASYNPSPQAAVDLVAADDELSRGLDQLATHQANHARILALRAEADALEAQFKSSVSVLAGLRRELFETPATTFPDSSRLVPFEELLQYAKNISEYTIPPSYRERIPEFDSKVAKDKEGEEEKEKDSNLSIAPVVEILKDTADGEPELEPPKEISAEEAGWLKDLQDRQYSWYPWPVNDKIRKGSLMQIQRLRDMGTD</sequence>
<protein>
    <recommendedName>
        <fullName evidence="3 8">Mediator of RNA polymerase II transcription subunit 4</fullName>
    </recommendedName>
    <alternativeName>
        <fullName evidence="7 8">Mediator complex subunit 4</fullName>
    </alternativeName>
</protein>